<dbReference type="Pfam" id="PF00083">
    <property type="entry name" value="Sugar_tr"/>
    <property type="match status" value="1"/>
</dbReference>
<dbReference type="Gene3D" id="1.20.1250.20">
    <property type="entry name" value="MFS general substrate transporter like domains"/>
    <property type="match status" value="1"/>
</dbReference>
<proteinExistence type="predicted"/>
<dbReference type="EMBL" id="CH964232">
    <property type="protein sequence ID" value="EDW80740.1"/>
    <property type="molecule type" value="Genomic_DNA"/>
</dbReference>
<feature type="transmembrane region" description="Helical" evidence="5">
    <location>
        <begin position="214"/>
        <end position="235"/>
    </location>
</feature>
<reference evidence="7 8" key="1">
    <citation type="journal article" date="2007" name="Nature">
        <title>Evolution of genes and genomes on the Drosophila phylogeny.</title>
        <authorList>
            <consortium name="Drosophila 12 Genomes Consortium"/>
            <person name="Clark A.G."/>
            <person name="Eisen M.B."/>
            <person name="Smith D.R."/>
            <person name="Bergman C.M."/>
            <person name="Oliver B."/>
            <person name="Markow T.A."/>
            <person name="Kaufman T.C."/>
            <person name="Kellis M."/>
            <person name="Gelbart W."/>
            <person name="Iyer V.N."/>
            <person name="Pollard D.A."/>
            <person name="Sackton T.B."/>
            <person name="Larracuente A.M."/>
            <person name="Singh N.D."/>
            <person name="Abad J.P."/>
            <person name="Abt D.N."/>
            <person name="Adryan B."/>
            <person name="Aguade M."/>
            <person name="Akashi H."/>
            <person name="Anderson W.W."/>
            <person name="Aquadro C.F."/>
            <person name="Ardell D.H."/>
            <person name="Arguello R."/>
            <person name="Artieri C.G."/>
            <person name="Barbash D.A."/>
            <person name="Barker D."/>
            <person name="Barsanti P."/>
            <person name="Batterham P."/>
            <person name="Batzoglou S."/>
            <person name="Begun D."/>
            <person name="Bhutkar A."/>
            <person name="Blanco E."/>
            <person name="Bosak S.A."/>
            <person name="Bradley R.K."/>
            <person name="Brand A.D."/>
            <person name="Brent M.R."/>
            <person name="Brooks A.N."/>
            <person name="Brown R.H."/>
            <person name="Butlin R.K."/>
            <person name="Caggese C."/>
            <person name="Calvi B.R."/>
            <person name="Bernardo de Carvalho A."/>
            <person name="Caspi A."/>
            <person name="Castrezana S."/>
            <person name="Celniker S.E."/>
            <person name="Chang J.L."/>
            <person name="Chapple C."/>
            <person name="Chatterji S."/>
            <person name="Chinwalla A."/>
            <person name="Civetta A."/>
            <person name="Clifton S.W."/>
            <person name="Comeron J.M."/>
            <person name="Costello J.C."/>
            <person name="Coyne J.A."/>
            <person name="Daub J."/>
            <person name="David R.G."/>
            <person name="Delcher A.L."/>
            <person name="Delehaunty K."/>
            <person name="Do C.B."/>
            <person name="Ebling H."/>
            <person name="Edwards K."/>
            <person name="Eickbush T."/>
            <person name="Evans J.D."/>
            <person name="Filipski A."/>
            <person name="Findeiss S."/>
            <person name="Freyhult E."/>
            <person name="Fulton L."/>
            <person name="Fulton R."/>
            <person name="Garcia A.C."/>
            <person name="Gardiner A."/>
            <person name="Garfield D.A."/>
            <person name="Garvin B.E."/>
            <person name="Gibson G."/>
            <person name="Gilbert D."/>
            <person name="Gnerre S."/>
            <person name="Godfrey J."/>
            <person name="Good R."/>
            <person name="Gotea V."/>
            <person name="Gravely B."/>
            <person name="Greenberg A.J."/>
            <person name="Griffiths-Jones S."/>
            <person name="Gross S."/>
            <person name="Guigo R."/>
            <person name="Gustafson E.A."/>
            <person name="Haerty W."/>
            <person name="Hahn M.W."/>
            <person name="Halligan D.L."/>
            <person name="Halpern A.L."/>
            <person name="Halter G.M."/>
            <person name="Han M.V."/>
            <person name="Heger A."/>
            <person name="Hillier L."/>
            <person name="Hinrichs A.S."/>
            <person name="Holmes I."/>
            <person name="Hoskins R.A."/>
            <person name="Hubisz M.J."/>
            <person name="Hultmark D."/>
            <person name="Huntley M.A."/>
            <person name="Jaffe D.B."/>
            <person name="Jagadeeshan S."/>
            <person name="Jeck W.R."/>
            <person name="Johnson J."/>
            <person name="Jones C.D."/>
            <person name="Jordan W.C."/>
            <person name="Karpen G.H."/>
            <person name="Kataoka E."/>
            <person name="Keightley P.D."/>
            <person name="Kheradpour P."/>
            <person name="Kirkness E.F."/>
            <person name="Koerich L.B."/>
            <person name="Kristiansen K."/>
            <person name="Kudrna D."/>
            <person name="Kulathinal R.J."/>
            <person name="Kumar S."/>
            <person name="Kwok R."/>
            <person name="Lander E."/>
            <person name="Langley C.H."/>
            <person name="Lapoint R."/>
            <person name="Lazzaro B.P."/>
            <person name="Lee S.J."/>
            <person name="Levesque L."/>
            <person name="Li R."/>
            <person name="Lin C.F."/>
            <person name="Lin M.F."/>
            <person name="Lindblad-Toh K."/>
            <person name="Llopart A."/>
            <person name="Long M."/>
            <person name="Low L."/>
            <person name="Lozovsky E."/>
            <person name="Lu J."/>
            <person name="Luo M."/>
            <person name="Machado C.A."/>
            <person name="Makalowski W."/>
            <person name="Marzo M."/>
            <person name="Matsuda M."/>
            <person name="Matzkin L."/>
            <person name="McAllister B."/>
            <person name="McBride C.S."/>
            <person name="McKernan B."/>
            <person name="McKernan K."/>
            <person name="Mendez-Lago M."/>
            <person name="Minx P."/>
            <person name="Mollenhauer M.U."/>
            <person name="Montooth K."/>
            <person name="Mount S.M."/>
            <person name="Mu X."/>
            <person name="Myers E."/>
            <person name="Negre B."/>
            <person name="Newfeld S."/>
            <person name="Nielsen R."/>
            <person name="Noor M.A."/>
            <person name="O'Grady P."/>
            <person name="Pachter L."/>
            <person name="Papaceit M."/>
            <person name="Parisi M.J."/>
            <person name="Parisi M."/>
            <person name="Parts L."/>
            <person name="Pedersen J.S."/>
            <person name="Pesole G."/>
            <person name="Phillippy A.M."/>
            <person name="Ponting C.P."/>
            <person name="Pop M."/>
            <person name="Porcelli D."/>
            <person name="Powell J.R."/>
            <person name="Prohaska S."/>
            <person name="Pruitt K."/>
            <person name="Puig M."/>
            <person name="Quesneville H."/>
            <person name="Ram K.R."/>
            <person name="Rand D."/>
            <person name="Rasmussen M.D."/>
            <person name="Reed L.K."/>
            <person name="Reenan R."/>
            <person name="Reily A."/>
            <person name="Remington K.A."/>
            <person name="Rieger T.T."/>
            <person name="Ritchie M.G."/>
            <person name="Robin C."/>
            <person name="Rogers Y.H."/>
            <person name="Rohde C."/>
            <person name="Rozas J."/>
            <person name="Rubenfield M.J."/>
            <person name="Ruiz A."/>
            <person name="Russo S."/>
            <person name="Salzberg S.L."/>
            <person name="Sanchez-Gracia A."/>
            <person name="Saranga D.J."/>
            <person name="Sato H."/>
            <person name="Schaeffer S.W."/>
            <person name="Schatz M.C."/>
            <person name="Schlenke T."/>
            <person name="Schwartz R."/>
            <person name="Segarra C."/>
            <person name="Singh R.S."/>
            <person name="Sirot L."/>
            <person name="Sirota M."/>
            <person name="Sisneros N.B."/>
            <person name="Smith C.D."/>
            <person name="Smith T.F."/>
            <person name="Spieth J."/>
            <person name="Stage D.E."/>
            <person name="Stark A."/>
            <person name="Stephan W."/>
            <person name="Strausberg R.L."/>
            <person name="Strempel S."/>
            <person name="Sturgill D."/>
            <person name="Sutton G."/>
            <person name="Sutton G.G."/>
            <person name="Tao W."/>
            <person name="Teichmann S."/>
            <person name="Tobari Y.N."/>
            <person name="Tomimura Y."/>
            <person name="Tsolas J.M."/>
            <person name="Valente V.L."/>
            <person name="Venter E."/>
            <person name="Venter J.C."/>
            <person name="Vicario S."/>
            <person name="Vieira F.G."/>
            <person name="Vilella A.J."/>
            <person name="Villasante A."/>
            <person name="Walenz B."/>
            <person name="Wang J."/>
            <person name="Wasserman M."/>
            <person name="Watts T."/>
            <person name="Wilson D."/>
            <person name="Wilson R.K."/>
            <person name="Wing R.A."/>
            <person name="Wolfner M.F."/>
            <person name="Wong A."/>
            <person name="Wong G.K."/>
            <person name="Wu C.I."/>
            <person name="Wu G."/>
            <person name="Yamamoto D."/>
            <person name="Yang H.P."/>
            <person name="Yang S.P."/>
            <person name="Yorke J.A."/>
            <person name="Yoshida K."/>
            <person name="Zdobnov E."/>
            <person name="Zhang P."/>
            <person name="Zhang Y."/>
            <person name="Zimin A.V."/>
            <person name="Baldwin J."/>
            <person name="Abdouelleil A."/>
            <person name="Abdulkadir J."/>
            <person name="Abebe A."/>
            <person name="Abera B."/>
            <person name="Abreu J."/>
            <person name="Acer S.C."/>
            <person name="Aftuck L."/>
            <person name="Alexander A."/>
            <person name="An P."/>
            <person name="Anderson E."/>
            <person name="Anderson S."/>
            <person name="Arachi H."/>
            <person name="Azer M."/>
            <person name="Bachantsang P."/>
            <person name="Barry A."/>
            <person name="Bayul T."/>
            <person name="Berlin A."/>
            <person name="Bessette D."/>
            <person name="Bloom T."/>
            <person name="Blye J."/>
            <person name="Boguslavskiy L."/>
            <person name="Bonnet C."/>
            <person name="Boukhgalter B."/>
            <person name="Bourzgui I."/>
            <person name="Brown A."/>
            <person name="Cahill P."/>
            <person name="Channer S."/>
            <person name="Cheshatsang Y."/>
            <person name="Chuda L."/>
            <person name="Citroen M."/>
            <person name="Collymore A."/>
            <person name="Cooke P."/>
            <person name="Costello M."/>
            <person name="D'Aco K."/>
            <person name="Daza R."/>
            <person name="De Haan G."/>
            <person name="DeGray S."/>
            <person name="DeMaso C."/>
            <person name="Dhargay N."/>
            <person name="Dooley K."/>
            <person name="Dooley E."/>
            <person name="Doricent M."/>
            <person name="Dorje P."/>
            <person name="Dorjee K."/>
            <person name="Dupes A."/>
            <person name="Elong R."/>
            <person name="Falk J."/>
            <person name="Farina A."/>
            <person name="Faro S."/>
            <person name="Ferguson D."/>
            <person name="Fisher S."/>
            <person name="Foley C.D."/>
            <person name="Franke A."/>
            <person name="Friedrich D."/>
            <person name="Gadbois L."/>
            <person name="Gearin G."/>
            <person name="Gearin C.R."/>
            <person name="Giannoukos G."/>
            <person name="Goode T."/>
            <person name="Graham J."/>
            <person name="Grandbois E."/>
            <person name="Grewal S."/>
            <person name="Gyaltsen K."/>
            <person name="Hafez N."/>
            <person name="Hagos B."/>
            <person name="Hall J."/>
            <person name="Henson C."/>
            <person name="Hollinger A."/>
            <person name="Honan T."/>
            <person name="Huard M.D."/>
            <person name="Hughes L."/>
            <person name="Hurhula B."/>
            <person name="Husby M.E."/>
            <person name="Kamat A."/>
            <person name="Kanga B."/>
            <person name="Kashin S."/>
            <person name="Khazanovich D."/>
            <person name="Kisner P."/>
            <person name="Lance K."/>
            <person name="Lara M."/>
            <person name="Lee W."/>
            <person name="Lennon N."/>
            <person name="Letendre F."/>
            <person name="LeVine R."/>
            <person name="Lipovsky A."/>
            <person name="Liu X."/>
            <person name="Liu J."/>
            <person name="Liu S."/>
            <person name="Lokyitsang T."/>
            <person name="Lokyitsang Y."/>
            <person name="Lubonja R."/>
            <person name="Lui A."/>
            <person name="MacDonald P."/>
            <person name="Magnisalis V."/>
            <person name="Maru K."/>
            <person name="Matthews C."/>
            <person name="McCusker W."/>
            <person name="McDonough S."/>
            <person name="Mehta T."/>
            <person name="Meldrim J."/>
            <person name="Meneus L."/>
            <person name="Mihai O."/>
            <person name="Mihalev A."/>
            <person name="Mihova T."/>
            <person name="Mittelman R."/>
            <person name="Mlenga V."/>
            <person name="Montmayeur A."/>
            <person name="Mulrain L."/>
            <person name="Navidi A."/>
            <person name="Naylor J."/>
            <person name="Negash T."/>
            <person name="Nguyen T."/>
            <person name="Nguyen N."/>
            <person name="Nicol R."/>
            <person name="Norbu C."/>
            <person name="Norbu N."/>
            <person name="Novod N."/>
            <person name="O'Neill B."/>
            <person name="Osman S."/>
            <person name="Markiewicz E."/>
            <person name="Oyono O.L."/>
            <person name="Patti C."/>
            <person name="Phunkhang P."/>
            <person name="Pierre F."/>
            <person name="Priest M."/>
            <person name="Raghuraman S."/>
            <person name="Rege F."/>
            <person name="Reyes R."/>
            <person name="Rise C."/>
            <person name="Rogov P."/>
            <person name="Ross K."/>
            <person name="Ryan E."/>
            <person name="Settipalli S."/>
            <person name="Shea T."/>
            <person name="Sherpa N."/>
            <person name="Shi L."/>
            <person name="Shih D."/>
            <person name="Sparrow T."/>
            <person name="Spaulding J."/>
            <person name="Stalker J."/>
            <person name="Stange-Thomann N."/>
            <person name="Stavropoulos S."/>
            <person name="Stone C."/>
            <person name="Strader C."/>
            <person name="Tesfaye S."/>
            <person name="Thomson T."/>
            <person name="Thoulutsang Y."/>
            <person name="Thoulutsang D."/>
            <person name="Topham K."/>
            <person name="Topping I."/>
            <person name="Tsamla T."/>
            <person name="Vassiliev H."/>
            <person name="Vo A."/>
            <person name="Wangchuk T."/>
            <person name="Wangdi T."/>
            <person name="Weiand M."/>
            <person name="Wilkinson J."/>
            <person name="Wilson A."/>
            <person name="Yadav S."/>
            <person name="Young G."/>
            <person name="Yu Q."/>
            <person name="Zembek L."/>
            <person name="Zhong D."/>
            <person name="Zimmer A."/>
            <person name="Zwirko Z."/>
            <person name="Jaffe D.B."/>
            <person name="Alvarez P."/>
            <person name="Brockman W."/>
            <person name="Butler J."/>
            <person name="Chin C."/>
            <person name="Gnerre S."/>
            <person name="Grabherr M."/>
            <person name="Kleber M."/>
            <person name="Mauceli E."/>
            <person name="MacCallum I."/>
        </authorList>
    </citation>
    <scope>NUCLEOTIDE SEQUENCE [LARGE SCALE GENOMIC DNA]</scope>
    <source>
        <strain evidence="8">Tucson 14030-0811.24</strain>
    </source>
</reference>
<dbReference type="Proteomes" id="UP000007798">
    <property type="component" value="Unassembled WGS sequence"/>
</dbReference>
<feature type="transmembrane region" description="Helical" evidence="5">
    <location>
        <begin position="337"/>
        <end position="355"/>
    </location>
</feature>
<feature type="transmembrane region" description="Helical" evidence="5">
    <location>
        <begin position="129"/>
        <end position="148"/>
    </location>
</feature>
<feature type="transmembrane region" description="Helical" evidence="5">
    <location>
        <begin position="394"/>
        <end position="416"/>
    </location>
</feature>
<feature type="transmembrane region" description="Helical" evidence="5">
    <location>
        <begin position="186"/>
        <end position="207"/>
    </location>
</feature>
<keyword evidence="3 5" id="KW-1133">Transmembrane helix</keyword>
<evidence type="ECO:0000256" key="1">
    <source>
        <dbReference type="ARBA" id="ARBA00004141"/>
    </source>
</evidence>
<evidence type="ECO:0000256" key="2">
    <source>
        <dbReference type="ARBA" id="ARBA00022692"/>
    </source>
</evidence>
<gene>
    <name evidence="7" type="primary">Dwil\GK11401</name>
    <name evidence="7" type="ORF">Dwil_GK11401</name>
</gene>
<dbReference type="OMA" id="NRWIYHY"/>
<dbReference type="SUPFAM" id="SSF103473">
    <property type="entry name" value="MFS general substrate transporter"/>
    <property type="match status" value="1"/>
</dbReference>
<feature type="transmembrane region" description="Helical" evidence="5">
    <location>
        <begin position="486"/>
        <end position="504"/>
    </location>
</feature>
<dbReference type="InParanoid" id="B4NAC6"/>
<dbReference type="AlphaFoldDB" id="B4NAC6"/>
<evidence type="ECO:0000259" key="6">
    <source>
        <dbReference type="PROSITE" id="PS50850"/>
    </source>
</evidence>
<evidence type="ECO:0000256" key="4">
    <source>
        <dbReference type="ARBA" id="ARBA00023136"/>
    </source>
</evidence>
<sequence>MAIDVDFDVILAKCGDNKRYQYLLLALYGYIMFVTSRHYFSQNVIGFMPDHWCHHEHLENRSFAEIEAIYAKYENPSCTRLDWIDGNEAMNATVSSQRCDRWIYNYDYGFRSINAEFNWVCDAALKGRVGQSLFFVGSMFGTFIFGLLGDRIGRIKTLILANWCGFLGDFATIFAQDLTAYSVSRFISGLAAEANSYLMYILVLEYISPSLRNIGLNTVLGIFYCLGLISASWQARFVGDWRGYMMWTAFPSLLVTSFYFLIQESAQWLITRNDIDGAISRLQRVAKFNKRQVSQTDFDDFRKHCSKSSESTKSKEVAHKLPGLLDALKTPRLRKTVIEVLILFMIITVCYNTMARNVEGVGISPFIMFTLNALTLPPSGLMQAQLQERFGRKFTLVSSVLVTGLFVAAYGIVLTIWKQPSITLLVSLMLTSRFGISVATGATMQFCTELIPTCVRSQVLAVGTIAGAAASFLSPYIQYLDTYSKAGPAIILFLLFIVCTWLCLRLPETSNKKLPISLADGEQFGVGERLFDFLRRKRGSEVDKIDASGETQEKLMPE</sequence>
<keyword evidence="2 5" id="KW-0812">Transmembrane</keyword>
<dbReference type="GO" id="GO:0016020">
    <property type="term" value="C:membrane"/>
    <property type="evidence" value="ECO:0007669"/>
    <property type="project" value="UniProtKB-SubCell"/>
</dbReference>
<dbReference type="PROSITE" id="PS50850">
    <property type="entry name" value="MFS"/>
    <property type="match status" value="1"/>
</dbReference>
<dbReference type="KEGG" id="dwi:6647258"/>
<dbReference type="HOGENOM" id="CLU_001265_33_4_1"/>
<dbReference type="InterPro" id="IPR005828">
    <property type="entry name" value="MFS_sugar_transport-like"/>
</dbReference>
<feature type="transmembrane region" description="Helical" evidence="5">
    <location>
        <begin position="459"/>
        <end position="480"/>
    </location>
</feature>
<dbReference type="InterPro" id="IPR020846">
    <property type="entry name" value="MFS_dom"/>
</dbReference>
<evidence type="ECO:0000256" key="3">
    <source>
        <dbReference type="ARBA" id="ARBA00022989"/>
    </source>
</evidence>
<evidence type="ECO:0000313" key="8">
    <source>
        <dbReference type="Proteomes" id="UP000007798"/>
    </source>
</evidence>
<feature type="transmembrane region" description="Helical" evidence="5">
    <location>
        <begin position="422"/>
        <end position="447"/>
    </location>
</feature>
<keyword evidence="8" id="KW-1185">Reference proteome</keyword>
<feature type="transmembrane region" description="Helical" evidence="5">
    <location>
        <begin position="155"/>
        <end position="174"/>
    </location>
</feature>
<comment type="subcellular location">
    <subcellularLocation>
        <location evidence="1">Membrane</location>
        <topology evidence="1">Multi-pass membrane protein</topology>
    </subcellularLocation>
</comment>
<feature type="transmembrane region" description="Helical" evidence="5">
    <location>
        <begin position="241"/>
        <end position="262"/>
    </location>
</feature>
<feature type="transmembrane region" description="Helical" evidence="5">
    <location>
        <begin position="22"/>
        <end position="40"/>
    </location>
</feature>
<organism evidence="7 8">
    <name type="scientific">Drosophila willistoni</name>
    <name type="common">Fruit fly</name>
    <dbReference type="NCBI Taxonomy" id="7260"/>
    <lineage>
        <taxon>Eukaryota</taxon>
        <taxon>Metazoa</taxon>
        <taxon>Ecdysozoa</taxon>
        <taxon>Arthropoda</taxon>
        <taxon>Hexapoda</taxon>
        <taxon>Insecta</taxon>
        <taxon>Pterygota</taxon>
        <taxon>Neoptera</taxon>
        <taxon>Endopterygota</taxon>
        <taxon>Diptera</taxon>
        <taxon>Brachycera</taxon>
        <taxon>Muscomorpha</taxon>
        <taxon>Ephydroidea</taxon>
        <taxon>Drosophilidae</taxon>
        <taxon>Drosophila</taxon>
        <taxon>Sophophora</taxon>
    </lineage>
</organism>
<feature type="domain" description="Major facilitator superfamily (MFS) profile" evidence="6">
    <location>
        <begin position="22"/>
        <end position="511"/>
    </location>
</feature>
<evidence type="ECO:0000256" key="5">
    <source>
        <dbReference type="SAM" id="Phobius"/>
    </source>
</evidence>
<accession>B4NAC6</accession>
<dbReference type="OrthoDB" id="6884957at2759"/>
<dbReference type="InterPro" id="IPR036259">
    <property type="entry name" value="MFS_trans_sf"/>
</dbReference>
<dbReference type="eggNOG" id="KOG0255">
    <property type="taxonomic scope" value="Eukaryota"/>
</dbReference>
<dbReference type="GO" id="GO:0022857">
    <property type="term" value="F:transmembrane transporter activity"/>
    <property type="evidence" value="ECO:0007669"/>
    <property type="project" value="InterPro"/>
</dbReference>
<protein>
    <recommendedName>
        <fullName evidence="6">Major facilitator superfamily (MFS) profile domain-containing protein</fullName>
    </recommendedName>
</protein>
<feature type="transmembrane region" description="Helical" evidence="5">
    <location>
        <begin position="361"/>
        <end position="382"/>
    </location>
</feature>
<dbReference type="PhylomeDB" id="B4NAC6"/>
<dbReference type="PANTHER" id="PTHR24064">
    <property type="entry name" value="SOLUTE CARRIER FAMILY 22 MEMBER"/>
    <property type="match status" value="1"/>
</dbReference>
<name>B4NAC6_DROWI</name>
<keyword evidence="4 5" id="KW-0472">Membrane</keyword>
<evidence type="ECO:0000313" key="7">
    <source>
        <dbReference type="EMBL" id="EDW80740.1"/>
    </source>
</evidence>